<dbReference type="InterPro" id="IPR029510">
    <property type="entry name" value="Ald_DH_CS_GLU"/>
</dbReference>
<dbReference type="Pfam" id="PF00171">
    <property type="entry name" value="Aldedh"/>
    <property type="match status" value="1"/>
</dbReference>
<evidence type="ECO:0000313" key="6">
    <source>
        <dbReference type="EMBL" id="RXQ99145.1"/>
    </source>
</evidence>
<evidence type="ECO:0000256" key="2">
    <source>
        <dbReference type="ARBA" id="ARBA00023002"/>
    </source>
</evidence>
<feature type="domain" description="Aldehyde dehydrogenase" evidence="5">
    <location>
        <begin position="25"/>
        <end position="481"/>
    </location>
</feature>
<dbReference type="InterPro" id="IPR016161">
    <property type="entry name" value="Ald_DH/histidinol_DH"/>
</dbReference>
<name>A0A4Q1JSE3_9GAMM</name>
<dbReference type="GO" id="GO:0016620">
    <property type="term" value="F:oxidoreductase activity, acting on the aldehyde or oxo group of donors, NAD or NADP as acceptor"/>
    <property type="evidence" value="ECO:0007669"/>
    <property type="project" value="InterPro"/>
</dbReference>
<dbReference type="Gene3D" id="3.40.605.10">
    <property type="entry name" value="Aldehyde Dehydrogenase, Chain A, domain 1"/>
    <property type="match status" value="1"/>
</dbReference>
<evidence type="ECO:0000256" key="3">
    <source>
        <dbReference type="PROSITE-ProRule" id="PRU10007"/>
    </source>
</evidence>
<evidence type="ECO:0000256" key="1">
    <source>
        <dbReference type="ARBA" id="ARBA00009986"/>
    </source>
</evidence>
<dbReference type="InterPro" id="IPR016163">
    <property type="entry name" value="Ald_DH_C"/>
</dbReference>
<proteinExistence type="inferred from homology"/>
<dbReference type="Gene3D" id="3.40.309.10">
    <property type="entry name" value="Aldehyde Dehydrogenase, Chain A, domain 2"/>
    <property type="match status" value="1"/>
</dbReference>
<evidence type="ECO:0000256" key="4">
    <source>
        <dbReference type="RuleBase" id="RU003345"/>
    </source>
</evidence>
<accession>A0A4Q1JSE3</accession>
<gene>
    <name evidence="6" type="ORF">EPA99_18185</name>
</gene>
<evidence type="ECO:0000313" key="7">
    <source>
        <dbReference type="Proteomes" id="UP000289784"/>
    </source>
</evidence>
<dbReference type="InterPro" id="IPR015590">
    <property type="entry name" value="Aldehyde_DH_dom"/>
</dbReference>
<keyword evidence="2 4" id="KW-0560">Oxidoreductase</keyword>
<evidence type="ECO:0000259" key="5">
    <source>
        <dbReference type="Pfam" id="PF00171"/>
    </source>
</evidence>
<dbReference type="SUPFAM" id="SSF53720">
    <property type="entry name" value="ALDH-like"/>
    <property type="match status" value="1"/>
</dbReference>
<feature type="active site" evidence="3">
    <location>
        <position position="255"/>
    </location>
</feature>
<comment type="similarity">
    <text evidence="1 4">Belongs to the aldehyde dehydrogenase family.</text>
</comment>
<dbReference type="AlphaFoldDB" id="A0A4Q1JSE3"/>
<dbReference type="PANTHER" id="PTHR11699">
    <property type="entry name" value="ALDEHYDE DEHYDROGENASE-RELATED"/>
    <property type="match status" value="1"/>
</dbReference>
<dbReference type="Proteomes" id="UP000289784">
    <property type="component" value="Unassembled WGS sequence"/>
</dbReference>
<dbReference type="FunFam" id="3.40.605.10:FF:000007">
    <property type="entry name" value="NAD/NADP-dependent betaine aldehyde dehydrogenase"/>
    <property type="match status" value="1"/>
</dbReference>
<comment type="caution">
    <text evidence="6">The sequence shown here is derived from an EMBL/GenBank/DDBJ whole genome shotgun (WGS) entry which is preliminary data.</text>
</comment>
<organism evidence="6 7">
    <name type="scientific">Pseudoxanthomonas composti</name>
    <dbReference type="NCBI Taxonomy" id="2137479"/>
    <lineage>
        <taxon>Bacteria</taxon>
        <taxon>Pseudomonadati</taxon>
        <taxon>Pseudomonadota</taxon>
        <taxon>Gammaproteobacteria</taxon>
        <taxon>Lysobacterales</taxon>
        <taxon>Lysobacteraceae</taxon>
        <taxon>Pseudoxanthomonas</taxon>
    </lineage>
</organism>
<dbReference type="OrthoDB" id="9812625at2"/>
<keyword evidence="7" id="KW-1185">Reference proteome</keyword>
<dbReference type="PROSITE" id="PS00687">
    <property type="entry name" value="ALDEHYDE_DEHYDR_GLU"/>
    <property type="match status" value="1"/>
</dbReference>
<reference evidence="6 7" key="1">
    <citation type="submission" date="2019-01" db="EMBL/GenBank/DDBJ databases">
        <title>Pseudoxanthomonas composti sp. nov., isolated from compost.</title>
        <authorList>
            <person name="Yang G."/>
        </authorList>
    </citation>
    <scope>NUCLEOTIDE SEQUENCE [LARGE SCALE GENOMIC DNA]</scope>
    <source>
        <strain evidence="6 7">GSS15</strain>
    </source>
</reference>
<dbReference type="InterPro" id="IPR016162">
    <property type="entry name" value="Ald_DH_N"/>
</dbReference>
<dbReference type="EMBL" id="SAWZ01000016">
    <property type="protein sequence ID" value="RXQ99145.1"/>
    <property type="molecule type" value="Genomic_DNA"/>
</dbReference>
<protein>
    <submittedName>
        <fullName evidence="6">Aldehyde dehydrogenase family protein</fullName>
    </submittedName>
</protein>
<sequence length="492" mass="50863">MRTGSTHVTTLSTTHWIDGAATGTASLPSEDPANGQVLGHLADGGATEAQAAIAAARRAFDRSAWAASPRLRQRVLLDWAAALQAQAGALAELLTRENGKVIAQARGEIAGAISEVEYYAGLARHIPGHVLEPEPGVLSTVLREPAGVAGIIVPWNAPAVLLVRALGPALAAGCTVVVKPAAQTTLFNAALLAPLLQHPQLPPGVVNVFSEAGSAGAALLASSHEVDAICFTGSTAVGKTIMRSAADSMKKLSLELGGNSACLVFADADIGAVAPRLAQAATIISGQQCTAARRVLVHASRLGQMKRALAGALDALRLGPGIDPASQVGPLIDRRSRDAVAAQVAQACAQADEVLLRGGVPDGELAQGAFLKPALVYHRDSGADFVQEEIFGPFLVLESFEDEAEAIARANHTVFGLSASVWTHDGARALRVARALRNGTVWINAHNKLLPEVETGGYRQSGLGRLHGYDALADFTELKHIYQAPGVAGAAP</sequence>